<keyword evidence="3" id="KW-1185">Reference proteome</keyword>
<accession>A0AAN9F328</accession>
<dbReference type="Proteomes" id="UP001372338">
    <property type="component" value="Unassembled WGS sequence"/>
</dbReference>
<evidence type="ECO:0000313" key="2">
    <source>
        <dbReference type="EMBL" id="KAK7268782.1"/>
    </source>
</evidence>
<proteinExistence type="predicted"/>
<feature type="transmembrane region" description="Helical" evidence="1">
    <location>
        <begin position="25"/>
        <end position="47"/>
    </location>
</feature>
<evidence type="ECO:0000256" key="1">
    <source>
        <dbReference type="SAM" id="Phobius"/>
    </source>
</evidence>
<name>A0AAN9F328_CROPI</name>
<keyword evidence="1" id="KW-0472">Membrane</keyword>
<organism evidence="2 3">
    <name type="scientific">Crotalaria pallida</name>
    <name type="common">Smooth rattlebox</name>
    <name type="synonym">Crotalaria striata</name>
    <dbReference type="NCBI Taxonomy" id="3830"/>
    <lineage>
        <taxon>Eukaryota</taxon>
        <taxon>Viridiplantae</taxon>
        <taxon>Streptophyta</taxon>
        <taxon>Embryophyta</taxon>
        <taxon>Tracheophyta</taxon>
        <taxon>Spermatophyta</taxon>
        <taxon>Magnoliopsida</taxon>
        <taxon>eudicotyledons</taxon>
        <taxon>Gunneridae</taxon>
        <taxon>Pentapetalae</taxon>
        <taxon>rosids</taxon>
        <taxon>fabids</taxon>
        <taxon>Fabales</taxon>
        <taxon>Fabaceae</taxon>
        <taxon>Papilionoideae</taxon>
        <taxon>50 kb inversion clade</taxon>
        <taxon>genistoids sensu lato</taxon>
        <taxon>core genistoids</taxon>
        <taxon>Crotalarieae</taxon>
        <taxon>Crotalaria</taxon>
    </lineage>
</organism>
<comment type="caution">
    <text evidence="2">The sequence shown here is derived from an EMBL/GenBank/DDBJ whole genome shotgun (WGS) entry which is preliminary data.</text>
</comment>
<sequence length="70" mass="8411">MASITCLYVTEFHDRIKLLVMRSEFINFILCYFLIFLNMLKSIYLTLEMDLHPCCGKIKRVKNFEIKDRS</sequence>
<evidence type="ECO:0000313" key="3">
    <source>
        <dbReference type="Proteomes" id="UP001372338"/>
    </source>
</evidence>
<keyword evidence="1" id="KW-1133">Transmembrane helix</keyword>
<dbReference type="EMBL" id="JAYWIO010000004">
    <property type="protein sequence ID" value="KAK7268782.1"/>
    <property type="molecule type" value="Genomic_DNA"/>
</dbReference>
<protein>
    <submittedName>
        <fullName evidence="2">Uncharacterized protein</fullName>
    </submittedName>
</protein>
<reference evidence="2 3" key="1">
    <citation type="submission" date="2024-01" db="EMBL/GenBank/DDBJ databases">
        <title>The genomes of 5 underutilized Papilionoideae crops provide insights into root nodulation and disease resistanc.</title>
        <authorList>
            <person name="Yuan L."/>
        </authorList>
    </citation>
    <scope>NUCLEOTIDE SEQUENCE [LARGE SCALE GENOMIC DNA]</scope>
    <source>
        <strain evidence="2">ZHUSHIDOU_FW_LH</strain>
        <tissue evidence="2">Leaf</tissue>
    </source>
</reference>
<dbReference type="AlphaFoldDB" id="A0AAN9F328"/>
<keyword evidence="1" id="KW-0812">Transmembrane</keyword>
<gene>
    <name evidence="2" type="ORF">RIF29_21491</name>
</gene>